<name>A0ABN5NMR6_9PROT</name>
<evidence type="ECO:0000256" key="1">
    <source>
        <dbReference type="SAM" id="MobiDB-lite"/>
    </source>
</evidence>
<reference evidence="2 3" key="1">
    <citation type="submission" date="2018-08" db="EMBL/GenBank/DDBJ databases">
        <title>Complete genome sequence of type strain Thalassospira indica MCCC 1A01103T, isolated from isolated from deep seawater of the Indian Ocean.</title>
        <authorList>
            <person name="Liu Y."/>
        </authorList>
    </citation>
    <scope>NUCLEOTIDE SEQUENCE [LARGE SCALE GENOMIC DNA]</scope>
    <source>
        <strain evidence="2 3">PB8BT</strain>
    </source>
</reference>
<accession>A0ABN5NMR6</accession>
<evidence type="ECO:0000313" key="2">
    <source>
        <dbReference type="EMBL" id="AXO15799.1"/>
    </source>
</evidence>
<dbReference type="Proteomes" id="UP000256971">
    <property type="component" value="Chromosome"/>
</dbReference>
<sequence>MVALLSRFPGQPRADGAPHPHIGQVPKARNAGTFVDGQAAKCQTLFKERGKETDSMEFLSLTARLQSAGVSFSSAHNHIIPAGKARHSNVSFDAMQRKSRNGHGQNKQVPEWFEITEFRETKEKEQTECLWG</sequence>
<proteinExistence type="predicted"/>
<protein>
    <submittedName>
        <fullName evidence="2">Uncharacterized protein</fullName>
    </submittedName>
</protein>
<evidence type="ECO:0000313" key="3">
    <source>
        <dbReference type="Proteomes" id="UP000256971"/>
    </source>
</evidence>
<feature type="region of interest" description="Disordered" evidence="1">
    <location>
        <begin position="1"/>
        <end position="21"/>
    </location>
</feature>
<organism evidence="2 3">
    <name type="scientific">Thalassospira indica</name>
    <dbReference type="NCBI Taxonomy" id="1891279"/>
    <lineage>
        <taxon>Bacteria</taxon>
        <taxon>Pseudomonadati</taxon>
        <taxon>Pseudomonadota</taxon>
        <taxon>Alphaproteobacteria</taxon>
        <taxon>Rhodospirillales</taxon>
        <taxon>Thalassospiraceae</taxon>
        <taxon>Thalassospira</taxon>
    </lineage>
</organism>
<dbReference type="EMBL" id="CP031555">
    <property type="protein sequence ID" value="AXO15799.1"/>
    <property type="molecule type" value="Genomic_DNA"/>
</dbReference>
<keyword evidence="3" id="KW-1185">Reference proteome</keyword>
<gene>
    <name evidence="2" type="ORF">DY252_17410</name>
</gene>